<evidence type="ECO:0000313" key="3">
    <source>
        <dbReference type="Proteomes" id="UP000786811"/>
    </source>
</evidence>
<gene>
    <name evidence="2" type="ORF">HICCMSTLAB_LOCUS104</name>
</gene>
<sequence>IEQHKPDIVLLSETKLTNKHYIFSQTHKIIRSDRPNSKQGGGTAIMVKNNISHQIIRYPASSKNELLEYTIIQLFPETQSNYKIFIISVYATNSNKKVFINELNDLLQRLKLDNPEHFFVLGGDLNARRTEWGDYHDNQRGKYLRKWEAETLLGYNAKIYSKSIKLLHAAQNSDIPNKKETITRLKSTINLVKTELRKEFNKSSERYWTGQLKQINHRDPTAFFPKINRLLRKKRLIAIEDQLIKAADLASLSGAIDVNKAIRIDEEYLINDPIDKLNVIGEFYQTINAPRYLNTNTRLKEIVDEKAEKAKETLTSRRTESSTFVAFSDSPVGLEIKRASSFKLKYLGNYAKVVETCCV</sequence>
<dbReference type="EMBL" id="CAJNRD030000620">
    <property type="protein sequence ID" value="CAG5071955.1"/>
    <property type="molecule type" value="Genomic_DNA"/>
</dbReference>
<accession>A0A8J2H599</accession>
<dbReference type="SUPFAM" id="SSF56219">
    <property type="entry name" value="DNase I-like"/>
    <property type="match status" value="1"/>
</dbReference>
<evidence type="ECO:0000313" key="2">
    <source>
        <dbReference type="EMBL" id="CAG5071955.1"/>
    </source>
</evidence>
<dbReference type="AlphaFoldDB" id="A0A8J2H599"/>
<dbReference type="InterPro" id="IPR036691">
    <property type="entry name" value="Endo/exonu/phosph_ase_sf"/>
</dbReference>
<comment type="caution">
    <text evidence="2">The sequence shown here is derived from an EMBL/GenBank/DDBJ whole genome shotgun (WGS) entry which is preliminary data.</text>
</comment>
<dbReference type="InterPro" id="IPR005135">
    <property type="entry name" value="Endo/exonuclease/phosphatase"/>
</dbReference>
<feature type="non-terminal residue" evidence="2">
    <location>
        <position position="359"/>
    </location>
</feature>
<feature type="non-terminal residue" evidence="2">
    <location>
        <position position="1"/>
    </location>
</feature>
<reference evidence="2" key="1">
    <citation type="submission" date="2021-04" db="EMBL/GenBank/DDBJ databases">
        <authorList>
            <person name="Chebbi M.A.C M."/>
        </authorList>
    </citation>
    <scope>NUCLEOTIDE SEQUENCE</scope>
</reference>
<name>A0A8J2H599_COTCN</name>
<dbReference type="GO" id="GO:0003824">
    <property type="term" value="F:catalytic activity"/>
    <property type="evidence" value="ECO:0007669"/>
    <property type="project" value="InterPro"/>
</dbReference>
<keyword evidence="3" id="KW-1185">Reference proteome</keyword>
<evidence type="ECO:0000259" key="1">
    <source>
        <dbReference type="Pfam" id="PF03372"/>
    </source>
</evidence>
<organism evidence="2 3">
    <name type="scientific">Cotesia congregata</name>
    <name type="common">Parasitoid wasp</name>
    <name type="synonym">Apanteles congregatus</name>
    <dbReference type="NCBI Taxonomy" id="51543"/>
    <lineage>
        <taxon>Eukaryota</taxon>
        <taxon>Metazoa</taxon>
        <taxon>Ecdysozoa</taxon>
        <taxon>Arthropoda</taxon>
        <taxon>Hexapoda</taxon>
        <taxon>Insecta</taxon>
        <taxon>Pterygota</taxon>
        <taxon>Neoptera</taxon>
        <taxon>Endopterygota</taxon>
        <taxon>Hymenoptera</taxon>
        <taxon>Apocrita</taxon>
        <taxon>Ichneumonoidea</taxon>
        <taxon>Braconidae</taxon>
        <taxon>Microgastrinae</taxon>
        <taxon>Cotesia</taxon>
    </lineage>
</organism>
<dbReference type="Pfam" id="PF03372">
    <property type="entry name" value="Exo_endo_phos"/>
    <property type="match status" value="1"/>
</dbReference>
<dbReference type="OrthoDB" id="7698021at2759"/>
<dbReference type="Proteomes" id="UP000786811">
    <property type="component" value="Unassembled WGS sequence"/>
</dbReference>
<feature type="domain" description="Endonuclease/exonuclease/phosphatase" evidence="1">
    <location>
        <begin position="1"/>
        <end position="144"/>
    </location>
</feature>
<dbReference type="Gene3D" id="3.60.10.10">
    <property type="entry name" value="Endonuclease/exonuclease/phosphatase"/>
    <property type="match status" value="1"/>
</dbReference>
<proteinExistence type="predicted"/>
<protein>
    <recommendedName>
        <fullName evidence="1">Endonuclease/exonuclease/phosphatase domain-containing protein</fullName>
    </recommendedName>
</protein>